<dbReference type="EMBL" id="JAMXLT020000013">
    <property type="protein sequence ID" value="MDW8549033.1"/>
    <property type="molecule type" value="Genomic_DNA"/>
</dbReference>
<protein>
    <recommendedName>
        <fullName evidence="3">RHS repeat protein</fullName>
    </recommendedName>
</protein>
<gene>
    <name evidence="1" type="ORF">NG800_008920</name>
</gene>
<proteinExistence type="predicted"/>
<keyword evidence="2" id="KW-1185">Reference proteome</keyword>
<reference evidence="1 2" key="1">
    <citation type="submission" date="2023-11" db="EMBL/GenBank/DDBJ databases">
        <title>First isolation, identification, and characterization of non-pathogenic Epilithonimonas ginsengisoli isolated from diseased farmed rainbow trout (Oncorhynchus mykiss) in Chile.</title>
        <authorList>
            <person name="Miranda C.D."/>
            <person name="Irgang R."/>
            <person name="Concha C."/>
            <person name="Rojas R."/>
            <person name="Avendano R."/>
        </authorList>
    </citation>
    <scope>NUCLEOTIDE SEQUENCE [LARGE SCALE GENOMIC DNA]</scope>
    <source>
        <strain evidence="1 2">FP99</strain>
    </source>
</reference>
<organism evidence="1 2">
    <name type="scientific">Epilithonimonas ginsengisoli</name>
    <dbReference type="NCBI Taxonomy" id="1245592"/>
    <lineage>
        <taxon>Bacteria</taxon>
        <taxon>Pseudomonadati</taxon>
        <taxon>Bacteroidota</taxon>
        <taxon>Flavobacteriia</taxon>
        <taxon>Flavobacteriales</taxon>
        <taxon>Weeksellaceae</taxon>
        <taxon>Chryseobacterium group</taxon>
        <taxon>Epilithonimonas</taxon>
    </lineage>
</organism>
<evidence type="ECO:0000313" key="1">
    <source>
        <dbReference type="EMBL" id="MDW8549033.1"/>
    </source>
</evidence>
<comment type="caution">
    <text evidence="1">The sequence shown here is derived from an EMBL/GenBank/DDBJ whole genome shotgun (WGS) entry which is preliminary data.</text>
</comment>
<evidence type="ECO:0000313" key="2">
    <source>
        <dbReference type="Proteomes" id="UP001204439"/>
    </source>
</evidence>
<name>A0ABU4JHI3_9FLAO</name>
<dbReference type="RefSeq" id="WP_063969178.1">
    <property type="nucleotide sequence ID" value="NZ_JAMXLT020000013.1"/>
</dbReference>
<sequence length="370" mass="43114">MKNYILIIPFLFCNIFVIAQKKKKQTPPPPTIEKTIPIKTEEISVEKDIEYMSPPVPAPTEDKVYREPEKKIENLSLNPDAKKCACKDVAMILASDKRGEGITSKGWLLKGKVKSVKIIEKRDTLVGYESSLSRGNIKDLTFSEQGSLQSAVYENMGNQSKNNLKLKDKNLFFYNSKNLLESIKFYFSDSESPLGSYQFLYNEMGLSELKLNNEKDKTSHTKSTFNCSQTNNEYYVLKQEKNFQDSEENELLIFNKKNELLKKQTIVNVRQNTTSNRSTSYVYNDLGWMTEEKSLNKDGSVKSYVRHQYNDKGDLEKSVYDDGEYTVYEYKYDSQNNWIYKKETVFAKNRFSGEMKIDQRITWERSITYY</sequence>
<evidence type="ECO:0008006" key="3">
    <source>
        <dbReference type="Google" id="ProtNLM"/>
    </source>
</evidence>
<dbReference type="Proteomes" id="UP001204439">
    <property type="component" value="Unassembled WGS sequence"/>
</dbReference>
<accession>A0ABU4JHI3</accession>